<accession>A0ACB0KVE3</accession>
<evidence type="ECO:0000313" key="1">
    <source>
        <dbReference type="EMBL" id="CAJ2659849.1"/>
    </source>
</evidence>
<proteinExistence type="predicted"/>
<keyword evidence="2" id="KW-1185">Reference proteome</keyword>
<protein>
    <submittedName>
        <fullName evidence="1">Uncharacterized protein</fullName>
    </submittedName>
</protein>
<gene>
    <name evidence="1" type="ORF">MILVUS5_LOCUS25925</name>
</gene>
<comment type="caution">
    <text evidence="1">The sequence shown here is derived from an EMBL/GenBank/DDBJ whole genome shotgun (WGS) entry which is preliminary data.</text>
</comment>
<name>A0ACB0KVE3_TRIPR</name>
<dbReference type="EMBL" id="CASHSV030000311">
    <property type="protein sequence ID" value="CAJ2659849.1"/>
    <property type="molecule type" value="Genomic_DNA"/>
</dbReference>
<evidence type="ECO:0000313" key="2">
    <source>
        <dbReference type="Proteomes" id="UP001177021"/>
    </source>
</evidence>
<dbReference type="Proteomes" id="UP001177021">
    <property type="component" value="Unassembled WGS sequence"/>
</dbReference>
<organism evidence="1 2">
    <name type="scientific">Trifolium pratense</name>
    <name type="common">Red clover</name>
    <dbReference type="NCBI Taxonomy" id="57577"/>
    <lineage>
        <taxon>Eukaryota</taxon>
        <taxon>Viridiplantae</taxon>
        <taxon>Streptophyta</taxon>
        <taxon>Embryophyta</taxon>
        <taxon>Tracheophyta</taxon>
        <taxon>Spermatophyta</taxon>
        <taxon>Magnoliopsida</taxon>
        <taxon>eudicotyledons</taxon>
        <taxon>Gunneridae</taxon>
        <taxon>Pentapetalae</taxon>
        <taxon>rosids</taxon>
        <taxon>fabids</taxon>
        <taxon>Fabales</taxon>
        <taxon>Fabaceae</taxon>
        <taxon>Papilionoideae</taxon>
        <taxon>50 kb inversion clade</taxon>
        <taxon>NPAAA clade</taxon>
        <taxon>Hologalegina</taxon>
        <taxon>IRL clade</taxon>
        <taxon>Trifolieae</taxon>
        <taxon>Trifolium</taxon>
    </lineage>
</organism>
<reference evidence="1" key="1">
    <citation type="submission" date="2023-10" db="EMBL/GenBank/DDBJ databases">
        <authorList>
            <person name="Rodriguez Cubillos JULIANA M."/>
            <person name="De Vega J."/>
        </authorList>
    </citation>
    <scope>NUCLEOTIDE SEQUENCE</scope>
</reference>
<sequence>MKTIIIKIRNHVLRLYTLQTLESGYSIMIEMYKKLDQKKCHTNKSHKRGEEKKRIPMIVVAGKKNRLNKSIRRLKLM</sequence>